<gene>
    <name evidence="1 3" type="primary">ceh-79</name>
    <name evidence="3" type="ORF">C26E1.3</name>
    <name evidence="1" type="ORF">CELE_C26E1.3</name>
</gene>
<dbReference type="OMA" id="PSRNECE"/>
<keyword evidence="2" id="KW-1185">Reference proteome</keyword>
<proteinExistence type="evidence at protein level"/>
<dbReference type="RefSeq" id="NP_506295.3">
    <property type="nucleotide sequence ID" value="NM_073894.5"/>
</dbReference>
<dbReference type="STRING" id="6239.C26E1.3.2"/>
<dbReference type="Bgee" id="WBGene00007749">
    <property type="expression patterns" value="Expressed in larva and 2 other cell types or tissues"/>
</dbReference>
<dbReference type="KEGG" id="cel:CELE_C26E1.3"/>
<dbReference type="AGR" id="WB:WBGene00007749"/>
<protein>
    <submittedName>
        <fullName evidence="1">Homeobox domain-containing protein</fullName>
    </submittedName>
</protein>
<dbReference type="FunCoup" id="O02224">
    <property type="interactions" value="1691"/>
</dbReference>
<dbReference type="PeptideAtlas" id="O02224"/>
<name>O02224_CAEEL</name>
<evidence type="ECO:0000313" key="2">
    <source>
        <dbReference type="Proteomes" id="UP000001940"/>
    </source>
</evidence>
<dbReference type="GO" id="GO:0003677">
    <property type="term" value="F:DNA binding"/>
    <property type="evidence" value="ECO:0007669"/>
    <property type="project" value="UniProtKB-KW"/>
</dbReference>
<dbReference type="PaxDb" id="6239-C26E1.3"/>
<keyword evidence="1" id="KW-0371">Homeobox</keyword>
<keyword evidence="4" id="KW-1267">Proteomics identification</keyword>
<dbReference type="AlphaFoldDB" id="O02224"/>
<dbReference type="UCSC" id="C26E1.3">
    <property type="organism name" value="c. elegans"/>
</dbReference>
<organism evidence="1 2">
    <name type="scientific">Caenorhabditis elegans</name>
    <dbReference type="NCBI Taxonomy" id="6239"/>
    <lineage>
        <taxon>Eukaryota</taxon>
        <taxon>Metazoa</taxon>
        <taxon>Ecdysozoa</taxon>
        <taxon>Nematoda</taxon>
        <taxon>Chromadorea</taxon>
        <taxon>Rhabditida</taxon>
        <taxon>Rhabditina</taxon>
        <taxon>Rhabditomorpha</taxon>
        <taxon>Rhabditoidea</taxon>
        <taxon>Rhabditidae</taxon>
        <taxon>Peloderinae</taxon>
        <taxon>Caenorhabditis</taxon>
    </lineage>
</organism>
<dbReference type="CTD" id="179809"/>
<dbReference type="InParanoid" id="O02224"/>
<dbReference type="GeneID" id="179809"/>
<evidence type="ECO:0000313" key="3">
    <source>
        <dbReference type="WormBase" id="C26E1.3"/>
    </source>
</evidence>
<keyword evidence="1" id="KW-0238">DNA-binding</keyword>
<dbReference type="IntAct" id="O02224">
    <property type="interactions" value="3"/>
</dbReference>
<evidence type="ECO:0000313" key="1">
    <source>
        <dbReference type="EMBL" id="CAB02783.3"/>
    </source>
</evidence>
<evidence type="ECO:0007829" key="4">
    <source>
        <dbReference type="PeptideAtlas" id="O02224"/>
    </source>
</evidence>
<dbReference type="EMBL" id="BX284605">
    <property type="protein sequence ID" value="CAB02783.3"/>
    <property type="molecule type" value="Genomic_DNA"/>
</dbReference>
<dbReference type="HOGENOM" id="CLU_551224_0_0_1"/>
<dbReference type="eggNOG" id="ENOG502R8K8">
    <property type="taxonomic scope" value="Eukaryota"/>
</dbReference>
<dbReference type="PIR" id="T19491">
    <property type="entry name" value="T19491"/>
</dbReference>
<dbReference type="Proteomes" id="UP000001940">
    <property type="component" value="Chromosome V"/>
</dbReference>
<dbReference type="OrthoDB" id="5814624at2759"/>
<sequence length="444" mass="51287">MVPVVFPTFLPGAGSDPNILELCKNMLFASRHKECTTASELLHKVVALKCIQNHHTMSVPSTSHPASSTPSLATASQNFSSHLPASYSADLFENIENNEHKAISGAPIFFNSITAVLKNLAKAGVDPIVAENIALDRLYSQDANPLCDFSHPMFNGEQRDIVVKDILRKLHDHENFTIDGAPYPFDIKSALRYSEHLHSQIPPLETISPQHLAHEQSITLAALARFMAMREMNLYLIAMFSLENNNIEERVYHSALFWTYREAFKSFYYPKMPAPIPPQFQLTPSERQILRRYWNAGNRHVTTTECIFLARRCPSLAPFQVYGFFDKRRRREYNKYRGLKDDETLALETTQVWKKLRELKGGIDDDESDEDDELLIQREFLSKDDNKKLELLWQVGHRKPSRNECEILAAEMQMDNGEQIFAYFEDRRWHDEYQNRKRSCSSRR</sequence>
<accession>O02224</accession>
<dbReference type="WormBase" id="C26E1.3">
    <property type="protein sequence ID" value="CE40915"/>
    <property type="gene ID" value="WBGene00007749"/>
    <property type="gene designation" value="ceh-79"/>
</dbReference>
<reference evidence="1 2" key="1">
    <citation type="journal article" date="1998" name="Science">
        <title>Genome sequence of the nematode C. elegans: a platform for investigating biology.</title>
        <authorList>
            <consortium name="The C. elegans sequencing consortium"/>
            <person name="Sulson J.E."/>
            <person name="Waterston R."/>
        </authorList>
    </citation>
    <scope>NUCLEOTIDE SEQUENCE [LARGE SCALE GENOMIC DNA]</scope>
    <source>
        <strain evidence="1 2">Bristol N2</strain>
    </source>
</reference>